<keyword evidence="4" id="KW-0560">Oxidoreductase</keyword>
<evidence type="ECO:0000256" key="5">
    <source>
        <dbReference type="ARBA" id="ARBA00023008"/>
    </source>
</evidence>
<evidence type="ECO:0000256" key="3">
    <source>
        <dbReference type="ARBA" id="ARBA00022729"/>
    </source>
</evidence>
<name>A0A0D2CY16_9EURO</name>
<dbReference type="CDD" id="cd13850">
    <property type="entry name" value="CuRO_1_Abr2_like"/>
    <property type="match status" value="1"/>
</dbReference>
<keyword evidence="5" id="KW-0186">Copper</keyword>
<dbReference type="InterPro" id="IPR011706">
    <property type="entry name" value="Cu-oxidase_C"/>
</dbReference>
<keyword evidence="3 8" id="KW-0732">Signal</keyword>
<feature type="region of interest" description="Disordered" evidence="7">
    <location>
        <begin position="624"/>
        <end position="645"/>
    </location>
</feature>
<dbReference type="PANTHER" id="PTHR11709">
    <property type="entry name" value="MULTI-COPPER OXIDASE"/>
    <property type="match status" value="1"/>
</dbReference>
<evidence type="ECO:0000256" key="8">
    <source>
        <dbReference type="SAM" id="SignalP"/>
    </source>
</evidence>
<dbReference type="HOGENOM" id="CLU_006504_5_0_1"/>
<dbReference type="Proteomes" id="UP000054266">
    <property type="component" value="Unassembled WGS sequence"/>
</dbReference>
<keyword evidence="2" id="KW-0479">Metal-binding</keyword>
<evidence type="ECO:0000313" key="13">
    <source>
        <dbReference type="Proteomes" id="UP000054266"/>
    </source>
</evidence>
<evidence type="ECO:0000259" key="11">
    <source>
        <dbReference type="Pfam" id="PF07732"/>
    </source>
</evidence>
<dbReference type="PROSITE" id="PS00079">
    <property type="entry name" value="MULTICOPPER_OXIDASE1"/>
    <property type="match status" value="1"/>
</dbReference>
<dbReference type="Pfam" id="PF00394">
    <property type="entry name" value="Cu-oxidase"/>
    <property type="match status" value="1"/>
</dbReference>
<dbReference type="GO" id="GO:0005507">
    <property type="term" value="F:copper ion binding"/>
    <property type="evidence" value="ECO:0007669"/>
    <property type="project" value="InterPro"/>
</dbReference>
<evidence type="ECO:0000259" key="9">
    <source>
        <dbReference type="Pfam" id="PF00394"/>
    </source>
</evidence>
<dbReference type="InterPro" id="IPR045087">
    <property type="entry name" value="Cu-oxidase_fam"/>
</dbReference>
<dbReference type="InterPro" id="IPR011707">
    <property type="entry name" value="Cu-oxidase-like_N"/>
</dbReference>
<dbReference type="Pfam" id="PF07731">
    <property type="entry name" value="Cu-oxidase_2"/>
    <property type="match status" value="1"/>
</dbReference>
<dbReference type="InterPro" id="IPR002355">
    <property type="entry name" value="Cu_oxidase_Cu_BS"/>
</dbReference>
<dbReference type="PANTHER" id="PTHR11709:SF488">
    <property type="entry name" value="LACCASE-RELATED"/>
    <property type="match status" value="1"/>
</dbReference>
<accession>A0A0D2CY16</accession>
<dbReference type="CDD" id="cd13898">
    <property type="entry name" value="CuRO_3_Abr2_like"/>
    <property type="match status" value="1"/>
</dbReference>
<dbReference type="SUPFAM" id="SSF49503">
    <property type="entry name" value="Cupredoxins"/>
    <property type="match status" value="3"/>
</dbReference>
<comment type="similarity">
    <text evidence="1">Belongs to the multicopper oxidase family.</text>
</comment>
<protein>
    <recommendedName>
        <fullName evidence="14">L-ascorbate oxidase</fullName>
    </recommendedName>
</protein>
<sequence>MAFTRLFKALAAITLASSIQSVAAASSDSVCSQASECVPFVIDLTWAPSDPSKGISRNAILTNGTLPGPPLKLKVGDCVDFTVNNNLPNVTGVHFHGIRQNGTPWSDGVPGVSQYTIQPGTSYQYQWTASESGTYFYHAHYKGQMMDGLYGAILIAPADDAETPFSQIDSSAVDALTAAYEAVEPVFITDWNRYTFDEFFAVEEAANIDWACSDSITLNGFGSQYCPSVDFLSASAAPQEPQVLNGTSLTAKGCTPPNNPAIQGGQYIAQQNLAALPDDAYNTCIGYGGANYTTVVDPAAGWAAFSFISSSGVAIVKVAIDSHKLYIYEVNGNYIVPQVVDQFSLSNGDRVSFFVKLDQTPGDYTIRVANEGINQVISGFGVLSYKGGNSTPLGVATMNYGSQNTTVVVPFNPALASPYPPSAPAASADRSFILEIQKSPTQPTEAWAWTLSGTDSYSQSNDDTQPPLLFQDVSQIPSSDLILETYSNEWVDLIIKIAGPVAEPHPIHKHANKFYMIGAGVGDFNFTNTADAITAGYPINTQTPPYVDGFTSIPAEGNNTWMIFRYQVNTPGAWLMHCHVQTHFSGGMAVAILDAVDNFPTPPSDVGKICPGTGVSHYPGLNSTLTSSGGGTSTQNEGVSTTSSSTVTSFTGAASSVGVSFASVAFGLLAVAFSL</sequence>
<dbReference type="FunFam" id="2.60.40.420:FF:000036">
    <property type="entry name" value="L-ascorbate oxidase"/>
    <property type="match status" value="1"/>
</dbReference>
<evidence type="ECO:0000256" key="4">
    <source>
        <dbReference type="ARBA" id="ARBA00023002"/>
    </source>
</evidence>
<evidence type="ECO:0000256" key="2">
    <source>
        <dbReference type="ARBA" id="ARBA00022723"/>
    </source>
</evidence>
<dbReference type="InterPro" id="IPR008972">
    <property type="entry name" value="Cupredoxin"/>
</dbReference>
<dbReference type="InterPro" id="IPR001117">
    <property type="entry name" value="Cu-oxidase_2nd"/>
</dbReference>
<dbReference type="GO" id="GO:0016491">
    <property type="term" value="F:oxidoreductase activity"/>
    <property type="evidence" value="ECO:0007669"/>
    <property type="project" value="UniProtKB-KW"/>
</dbReference>
<keyword evidence="13" id="KW-1185">Reference proteome</keyword>
<evidence type="ECO:0000256" key="1">
    <source>
        <dbReference type="ARBA" id="ARBA00010609"/>
    </source>
</evidence>
<dbReference type="Pfam" id="PF07732">
    <property type="entry name" value="Cu-oxidase_3"/>
    <property type="match status" value="1"/>
</dbReference>
<evidence type="ECO:0000259" key="10">
    <source>
        <dbReference type="Pfam" id="PF07731"/>
    </source>
</evidence>
<evidence type="ECO:0008006" key="14">
    <source>
        <dbReference type="Google" id="ProtNLM"/>
    </source>
</evidence>
<dbReference type="STRING" id="5601.A0A0D2CY16"/>
<feature type="signal peptide" evidence="8">
    <location>
        <begin position="1"/>
        <end position="24"/>
    </location>
</feature>
<evidence type="ECO:0000256" key="6">
    <source>
        <dbReference type="ARBA" id="ARBA00023180"/>
    </source>
</evidence>
<proteinExistence type="inferred from homology"/>
<dbReference type="Gene3D" id="2.60.40.420">
    <property type="entry name" value="Cupredoxins - blue copper proteins"/>
    <property type="match status" value="3"/>
</dbReference>
<dbReference type="InterPro" id="IPR033138">
    <property type="entry name" value="Cu_oxidase_CS"/>
</dbReference>
<reference evidence="12 13" key="1">
    <citation type="submission" date="2015-01" db="EMBL/GenBank/DDBJ databases">
        <title>The Genome Sequence of Capronia semiimmersa CBS27337.</title>
        <authorList>
            <consortium name="The Broad Institute Genomics Platform"/>
            <person name="Cuomo C."/>
            <person name="de Hoog S."/>
            <person name="Gorbushina A."/>
            <person name="Stielow B."/>
            <person name="Teixiera M."/>
            <person name="Abouelleil A."/>
            <person name="Chapman S.B."/>
            <person name="Priest M."/>
            <person name="Young S.K."/>
            <person name="Wortman J."/>
            <person name="Nusbaum C."/>
            <person name="Birren B."/>
        </authorList>
    </citation>
    <scope>NUCLEOTIDE SEQUENCE [LARGE SCALE GENOMIC DNA]</scope>
    <source>
        <strain evidence="12 13">CBS 27337</strain>
    </source>
</reference>
<feature type="domain" description="Plastocyanin-like" evidence="9">
    <location>
        <begin position="251"/>
        <end position="387"/>
    </location>
</feature>
<evidence type="ECO:0000313" key="12">
    <source>
        <dbReference type="EMBL" id="KIW70071.1"/>
    </source>
</evidence>
<feature type="domain" description="Plastocyanin-like" evidence="11">
    <location>
        <begin position="46"/>
        <end position="158"/>
    </location>
</feature>
<gene>
    <name evidence="12" type="ORF">PV04_02379</name>
</gene>
<dbReference type="AlphaFoldDB" id="A0A0D2CY16"/>
<feature type="domain" description="Plastocyanin-like" evidence="10">
    <location>
        <begin position="468"/>
        <end position="595"/>
    </location>
</feature>
<evidence type="ECO:0000256" key="7">
    <source>
        <dbReference type="SAM" id="MobiDB-lite"/>
    </source>
</evidence>
<organism evidence="12 13">
    <name type="scientific">Phialophora macrospora</name>
    <dbReference type="NCBI Taxonomy" id="1851006"/>
    <lineage>
        <taxon>Eukaryota</taxon>
        <taxon>Fungi</taxon>
        <taxon>Dikarya</taxon>
        <taxon>Ascomycota</taxon>
        <taxon>Pezizomycotina</taxon>
        <taxon>Eurotiomycetes</taxon>
        <taxon>Chaetothyriomycetidae</taxon>
        <taxon>Chaetothyriales</taxon>
        <taxon>Herpotrichiellaceae</taxon>
        <taxon>Phialophora</taxon>
    </lineage>
</organism>
<keyword evidence="6" id="KW-0325">Glycoprotein</keyword>
<dbReference type="EMBL" id="KN846957">
    <property type="protein sequence ID" value="KIW70071.1"/>
    <property type="molecule type" value="Genomic_DNA"/>
</dbReference>
<feature type="chain" id="PRO_5002240066" description="L-ascorbate oxidase" evidence="8">
    <location>
        <begin position="25"/>
        <end position="675"/>
    </location>
</feature>
<dbReference type="PROSITE" id="PS00080">
    <property type="entry name" value="MULTICOPPER_OXIDASE2"/>
    <property type="match status" value="1"/>
</dbReference>
<dbReference type="CDD" id="cd13876">
    <property type="entry name" value="CuRO_2_Abr2_like"/>
    <property type="match status" value="1"/>
</dbReference>